<evidence type="ECO:0000313" key="4">
    <source>
        <dbReference type="Proteomes" id="UP000092666"/>
    </source>
</evidence>
<evidence type="ECO:0000259" key="2">
    <source>
        <dbReference type="PROSITE" id="PS50030"/>
    </source>
</evidence>
<protein>
    <recommendedName>
        <fullName evidence="2">UBA domain-containing protein</fullName>
    </recommendedName>
</protein>
<dbReference type="SUPFAM" id="SSF46565">
    <property type="entry name" value="Chaperone J-domain"/>
    <property type="match status" value="1"/>
</dbReference>
<dbReference type="GO" id="GO:0030276">
    <property type="term" value="F:clathrin binding"/>
    <property type="evidence" value="ECO:0007669"/>
    <property type="project" value="TreeGrafter"/>
</dbReference>
<dbReference type="InterPro" id="IPR019734">
    <property type="entry name" value="TPR_rpt"/>
</dbReference>
<feature type="compositionally biased region" description="Gly residues" evidence="1">
    <location>
        <begin position="100"/>
        <end position="111"/>
    </location>
</feature>
<feature type="region of interest" description="Disordered" evidence="1">
    <location>
        <begin position="234"/>
        <end position="253"/>
    </location>
</feature>
<feature type="compositionally biased region" description="Basic and acidic residues" evidence="1">
    <location>
        <begin position="530"/>
        <end position="546"/>
    </location>
</feature>
<dbReference type="GO" id="GO:0005737">
    <property type="term" value="C:cytoplasm"/>
    <property type="evidence" value="ECO:0007669"/>
    <property type="project" value="TreeGrafter"/>
</dbReference>
<dbReference type="OrthoDB" id="1717591at2759"/>
<gene>
    <name evidence="3" type="ORF">I316_03320</name>
</gene>
<dbReference type="SMART" id="SM00028">
    <property type="entry name" value="TPR"/>
    <property type="match status" value="3"/>
</dbReference>
<dbReference type="PANTHER" id="PTHR23172">
    <property type="entry name" value="AUXILIN/CYCLIN G-ASSOCIATED KINASE-RELATED"/>
    <property type="match status" value="1"/>
</dbReference>
<feature type="region of interest" description="Disordered" evidence="1">
    <location>
        <begin position="1"/>
        <end position="221"/>
    </location>
</feature>
<dbReference type="SUPFAM" id="SSF46934">
    <property type="entry name" value="UBA-like"/>
    <property type="match status" value="1"/>
</dbReference>
<reference evidence="4" key="2">
    <citation type="submission" date="2013-12" db="EMBL/GenBank/DDBJ databases">
        <title>Evolution of pathogenesis and genome organization in the Tremellales.</title>
        <authorList>
            <person name="Cuomo C."/>
            <person name="Litvintseva A."/>
            <person name="Heitman J."/>
            <person name="Chen Y."/>
            <person name="Sun S."/>
            <person name="Springer D."/>
            <person name="Dromer F."/>
            <person name="Young S."/>
            <person name="Zeng Q."/>
            <person name="Chapman S."/>
            <person name="Gujja S."/>
            <person name="Saif S."/>
            <person name="Birren B."/>
        </authorList>
    </citation>
    <scope>NUCLEOTIDE SEQUENCE [LARGE SCALE GENOMIC DNA]</scope>
    <source>
        <strain evidence="4">BCC8398</strain>
    </source>
</reference>
<accession>A0A1B9GUS1</accession>
<name>A0A1B9GUS1_9TREE</name>
<feature type="compositionally biased region" description="Low complexity" evidence="1">
    <location>
        <begin position="846"/>
        <end position="855"/>
    </location>
</feature>
<feature type="compositionally biased region" description="Polar residues" evidence="1">
    <location>
        <begin position="346"/>
        <end position="365"/>
    </location>
</feature>
<feature type="compositionally biased region" description="Low complexity" evidence="1">
    <location>
        <begin position="115"/>
        <end position="124"/>
    </location>
</feature>
<dbReference type="SMART" id="SM00165">
    <property type="entry name" value="UBA"/>
    <property type="match status" value="1"/>
</dbReference>
<dbReference type="EMBL" id="KV700123">
    <property type="protein sequence ID" value="OCF34778.1"/>
    <property type="molecule type" value="Genomic_DNA"/>
</dbReference>
<feature type="compositionally biased region" description="Low complexity" evidence="1">
    <location>
        <begin position="10"/>
        <end position="33"/>
    </location>
</feature>
<dbReference type="InterPro" id="IPR015940">
    <property type="entry name" value="UBA"/>
</dbReference>
<dbReference type="Gene3D" id="1.25.40.10">
    <property type="entry name" value="Tetratricopeptide repeat domain"/>
    <property type="match status" value="1"/>
</dbReference>
<dbReference type="Gene3D" id="1.10.287.110">
    <property type="entry name" value="DnaJ domain"/>
    <property type="match status" value="1"/>
</dbReference>
<dbReference type="AlphaFoldDB" id="A0A1B9GUS1"/>
<dbReference type="InterPro" id="IPR036869">
    <property type="entry name" value="J_dom_sf"/>
</dbReference>
<dbReference type="GO" id="GO:0031982">
    <property type="term" value="C:vesicle"/>
    <property type="evidence" value="ECO:0007669"/>
    <property type="project" value="TreeGrafter"/>
</dbReference>
<dbReference type="Gene3D" id="1.10.8.10">
    <property type="entry name" value="DNA helicase RuvA subunit, C-terminal domain"/>
    <property type="match status" value="1"/>
</dbReference>
<dbReference type="GO" id="GO:0072583">
    <property type="term" value="P:clathrin-dependent endocytosis"/>
    <property type="evidence" value="ECO:0007669"/>
    <property type="project" value="TreeGrafter"/>
</dbReference>
<dbReference type="Pfam" id="PF22562">
    <property type="entry name" value="UBA_7"/>
    <property type="match status" value="1"/>
</dbReference>
<feature type="compositionally biased region" description="Polar residues" evidence="1">
    <location>
        <begin position="46"/>
        <end position="75"/>
    </location>
</feature>
<reference evidence="3 4" key="1">
    <citation type="submission" date="2013-07" db="EMBL/GenBank/DDBJ databases">
        <title>The Genome Sequence of Cryptococcus heveanensis BCC8398.</title>
        <authorList>
            <consortium name="The Broad Institute Genome Sequencing Platform"/>
            <person name="Cuomo C."/>
            <person name="Litvintseva A."/>
            <person name="Chen Y."/>
            <person name="Heitman J."/>
            <person name="Sun S."/>
            <person name="Springer D."/>
            <person name="Dromer F."/>
            <person name="Young S.K."/>
            <person name="Zeng Q."/>
            <person name="Gargeya S."/>
            <person name="Fitzgerald M."/>
            <person name="Abouelleil A."/>
            <person name="Alvarado L."/>
            <person name="Berlin A.M."/>
            <person name="Chapman S.B."/>
            <person name="Dewar J."/>
            <person name="Goldberg J."/>
            <person name="Griggs A."/>
            <person name="Gujja S."/>
            <person name="Hansen M."/>
            <person name="Howarth C."/>
            <person name="Imamovic A."/>
            <person name="Larimer J."/>
            <person name="McCowan C."/>
            <person name="Murphy C."/>
            <person name="Pearson M."/>
            <person name="Priest M."/>
            <person name="Roberts A."/>
            <person name="Saif S."/>
            <person name="Shea T."/>
            <person name="Sykes S."/>
            <person name="Wortman J."/>
            <person name="Nusbaum C."/>
            <person name="Birren B."/>
        </authorList>
    </citation>
    <scope>NUCLEOTIDE SEQUENCE [LARGE SCALE GENOMIC DNA]</scope>
    <source>
        <strain evidence="3 4">BCC8398</strain>
    </source>
</reference>
<keyword evidence="4" id="KW-1185">Reference proteome</keyword>
<organism evidence="3 4">
    <name type="scientific">Kwoniella heveanensis BCC8398</name>
    <dbReference type="NCBI Taxonomy" id="1296120"/>
    <lineage>
        <taxon>Eukaryota</taxon>
        <taxon>Fungi</taxon>
        <taxon>Dikarya</taxon>
        <taxon>Basidiomycota</taxon>
        <taxon>Agaricomycotina</taxon>
        <taxon>Tremellomycetes</taxon>
        <taxon>Tremellales</taxon>
        <taxon>Cryptococcaceae</taxon>
        <taxon>Kwoniella</taxon>
    </lineage>
</organism>
<dbReference type="SUPFAM" id="SSF48452">
    <property type="entry name" value="TPR-like"/>
    <property type="match status" value="1"/>
</dbReference>
<dbReference type="Proteomes" id="UP000092666">
    <property type="component" value="Unassembled WGS sequence"/>
</dbReference>
<feature type="compositionally biased region" description="Basic and acidic residues" evidence="1">
    <location>
        <begin position="138"/>
        <end position="157"/>
    </location>
</feature>
<feature type="domain" description="UBA" evidence="2">
    <location>
        <begin position="367"/>
        <end position="409"/>
    </location>
</feature>
<proteinExistence type="predicted"/>
<feature type="compositionally biased region" description="Basic and acidic residues" evidence="1">
    <location>
        <begin position="580"/>
        <end position="590"/>
    </location>
</feature>
<feature type="region of interest" description="Disordered" evidence="1">
    <location>
        <begin position="260"/>
        <end position="380"/>
    </location>
</feature>
<feature type="compositionally biased region" description="Basic and acidic residues" evidence="1">
    <location>
        <begin position="554"/>
        <end position="573"/>
    </location>
</feature>
<dbReference type="GO" id="GO:0072318">
    <property type="term" value="P:clathrin coat disassembly"/>
    <property type="evidence" value="ECO:0007669"/>
    <property type="project" value="TreeGrafter"/>
</dbReference>
<dbReference type="STRING" id="1296120.A0A1B9GUS1"/>
<evidence type="ECO:0000256" key="1">
    <source>
        <dbReference type="SAM" id="MobiDB-lite"/>
    </source>
</evidence>
<sequence length="989" mass="105980">MDDLLDLNWSAPSKPASAKSTPTGGATPAPGAASFDFLTQPRPVSRTGTPNYYSSTPLRAATPSQPTSAALQVNNARLAPASSVASGRNTPVQPPPVQASGGGGGGGGGGLDAFSSLLSMPSSSGANGGTMTMAQRQKVKEDEKKRQDEEDRKRFEAEGDFWDNLGSSSSTSTTAVGPIQSQIKVSQHPPGLTTTNGHDYLDDFLKPTPAGSARTKTPLQPATNEIVVPIASAVPSGSKSSAGTFWDDFGDSTASAIKNQFPPIISAEQKLQKPGSFSSQSRSPAPPADPFDFDALEGAVPKPNGGDDSTIKTPLSNFDFGDGGDNDEDDILGDLGKPVTAKPNRRPSQAESGSSRPTKSSATRPSSPPPHIVGQIVEMGFSPAQARQALAKTDSGLDVQAALELLLGGQASSSGARTRRQDDFPEDDDDLVERERQRREEEEKERRRRRRAGPSRDSVRARTYEEREQDREATTSDQAEKYLAQASEIGANMFSKATSFWNSSKEKAMKVYEEQRKAMEANAAAAAARDGGDGARKPVRDGRPRWMTEAAEDGFPKEKNAGAGGFRDEHEGLEPAWSQRDFKQRARTGEDIDQNGAGPSYRSRATTSPAKPRRPAEQASDYRSPKERADLLFVDDAPRKYISPARHPKKHATTSRPVTPAAPLPARQLVSATPQQLSSSAAHKAKGNEHFKLGRFAEAESSYSSAISSLPEGHLFLVPLHNNRAAARLKLGDSGPAASDCTVVIDLIGPSYHPSKEAPLPADVASEVKLADGLIKAMTKRAQAWEMGEKWKNAVEDWERVMGFDLSMLGTNAGPTKNLAAEGARRSRKMLEGNSVKPQAAPARKPASAPTFARPSPRPPATAANADKSAAVSELRKAAQAQEAEDNQRSVLKDSVDAKINAWKAGKETNIRGLIASLDTVLWDDILKGGLKVGLHELVTDKQVKIKYMKVIARLHPDKMNVQSTTVEQRMLANDVFGILNEAWRAFIK</sequence>
<dbReference type="InterPro" id="IPR009060">
    <property type="entry name" value="UBA-like_sf"/>
</dbReference>
<feature type="compositionally biased region" description="Acidic residues" evidence="1">
    <location>
        <begin position="322"/>
        <end position="332"/>
    </location>
</feature>
<dbReference type="PROSITE" id="PS50030">
    <property type="entry name" value="UBA"/>
    <property type="match status" value="1"/>
</dbReference>
<evidence type="ECO:0000313" key="3">
    <source>
        <dbReference type="EMBL" id="OCF34778.1"/>
    </source>
</evidence>
<dbReference type="InterPro" id="IPR011990">
    <property type="entry name" value="TPR-like_helical_dom_sf"/>
</dbReference>
<feature type="compositionally biased region" description="Basic and acidic residues" evidence="1">
    <location>
        <begin position="433"/>
        <end position="445"/>
    </location>
</feature>
<feature type="compositionally biased region" description="Basic and acidic residues" evidence="1">
    <location>
        <begin position="457"/>
        <end position="480"/>
    </location>
</feature>
<feature type="region of interest" description="Disordered" evidence="1">
    <location>
        <begin position="522"/>
        <end position="662"/>
    </location>
</feature>
<feature type="region of interest" description="Disordered" evidence="1">
    <location>
        <begin position="812"/>
        <end position="868"/>
    </location>
</feature>
<feature type="region of interest" description="Disordered" evidence="1">
    <location>
        <begin position="408"/>
        <end position="481"/>
    </location>
</feature>
<dbReference type="PANTHER" id="PTHR23172:SF19">
    <property type="entry name" value="J DOMAIN-CONTAINING PROTEIN"/>
    <property type="match status" value="1"/>
</dbReference>